<gene>
    <name evidence="1" type="ORF">L1987_04446</name>
</gene>
<evidence type="ECO:0000313" key="1">
    <source>
        <dbReference type="EMBL" id="KAI3830308.1"/>
    </source>
</evidence>
<reference evidence="1 2" key="2">
    <citation type="journal article" date="2022" name="Mol. Ecol. Resour.">
        <title>The genomes of chicory, endive, great burdock and yacon provide insights into Asteraceae paleo-polyploidization history and plant inulin production.</title>
        <authorList>
            <person name="Fan W."/>
            <person name="Wang S."/>
            <person name="Wang H."/>
            <person name="Wang A."/>
            <person name="Jiang F."/>
            <person name="Liu H."/>
            <person name="Zhao H."/>
            <person name="Xu D."/>
            <person name="Zhang Y."/>
        </authorList>
    </citation>
    <scope>NUCLEOTIDE SEQUENCE [LARGE SCALE GENOMIC DNA]</scope>
    <source>
        <strain evidence="2">cv. Yunnan</strain>
        <tissue evidence="1">Leaves</tissue>
    </source>
</reference>
<dbReference type="EMBL" id="CM042018">
    <property type="protein sequence ID" value="KAI3830308.1"/>
    <property type="molecule type" value="Genomic_DNA"/>
</dbReference>
<organism evidence="1 2">
    <name type="scientific">Smallanthus sonchifolius</name>
    <dbReference type="NCBI Taxonomy" id="185202"/>
    <lineage>
        <taxon>Eukaryota</taxon>
        <taxon>Viridiplantae</taxon>
        <taxon>Streptophyta</taxon>
        <taxon>Embryophyta</taxon>
        <taxon>Tracheophyta</taxon>
        <taxon>Spermatophyta</taxon>
        <taxon>Magnoliopsida</taxon>
        <taxon>eudicotyledons</taxon>
        <taxon>Gunneridae</taxon>
        <taxon>Pentapetalae</taxon>
        <taxon>asterids</taxon>
        <taxon>campanulids</taxon>
        <taxon>Asterales</taxon>
        <taxon>Asteraceae</taxon>
        <taxon>Asteroideae</taxon>
        <taxon>Heliantheae alliance</taxon>
        <taxon>Millerieae</taxon>
        <taxon>Smallanthus</taxon>
    </lineage>
</organism>
<proteinExistence type="predicted"/>
<reference evidence="2" key="1">
    <citation type="journal article" date="2022" name="Mol. Ecol. Resour.">
        <title>The genomes of chicory, endive, great burdock and yacon provide insights into Asteraceae palaeo-polyploidization history and plant inulin production.</title>
        <authorList>
            <person name="Fan W."/>
            <person name="Wang S."/>
            <person name="Wang H."/>
            <person name="Wang A."/>
            <person name="Jiang F."/>
            <person name="Liu H."/>
            <person name="Zhao H."/>
            <person name="Xu D."/>
            <person name="Zhang Y."/>
        </authorList>
    </citation>
    <scope>NUCLEOTIDE SEQUENCE [LARGE SCALE GENOMIC DNA]</scope>
    <source>
        <strain evidence="2">cv. Yunnan</strain>
    </source>
</reference>
<accession>A0ACB9KDI8</accession>
<dbReference type="Proteomes" id="UP001056120">
    <property type="component" value="Linkage Group LG01"/>
</dbReference>
<comment type="caution">
    <text evidence="1">The sequence shown here is derived from an EMBL/GenBank/DDBJ whole genome shotgun (WGS) entry which is preliminary data.</text>
</comment>
<evidence type="ECO:0000313" key="2">
    <source>
        <dbReference type="Proteomes" id="UP001056120"/>
    </source>
</evidence>
<name>A0ACB9KDI8_9ASTR</name>
<keyword evidence="2" id="KW-1185">Reference proteome</keyword>
<protein>
    <submittedName>
        <fullName evidence="1">Uncharacterized protein</fullName>
    </submittedName>
</protein>
<sequence length="223" mass="25386">MLHPSRNANLIHHGKHIVLSKIKPKSSPSRDFFHRLIGSYGFMNVTRLKTSQIGIFNGSANASLIPQEANYSRRTSSSSSFIGSSTEFNFVLYLYSQLLVCISATLNPVLLYNLLRLRVYPSLLLISFHSHLEVHPIFEDPNSLKQVHDSLAQIQERHDAVREVEWKLLELQQFFFCGFTMPKICSSYSSQMSAYGNAYFLVNRNNDVQLAGFLAIDLIENLK</sequence>